<evidence type="ECO:0000256" key="5">
    <source>
        <dbReference type="ARBA" id="ARBA00022679"/>
    </source>
</evidence>
<dbReference type="InterPro" id="IPR001996">
    <property type="entry name" value="PTS_IIB_1"/>
</dbReference>
<feature type="transmembrane region" description="Helical" evidence="12">
    <location>
        <begin position="322"/>
        <end position="345"/>
    </location>
</feature>
<evidence type="ECO:0000256" key="2">
    <source>
        <dbReference type="ARBA" id="ARBA00022448"/>
    </source>
</evidence>
<keyword evidence="10 12" id="KW-0472">Membrane</keyword>
<feature type="transmembrane region" description="Helical" evidence="12">
    <location>
        <begin position="425"/>
        <end position="446"/>
    </location>
</feature>
<feature type="transmembrane region" description="Helical" evidence="12">
    <location>
        <begin position="105"/>
        <end position="126"/>
    </location>
</feature>
<dbReference type="InterPro" id="IPR050558">
    <property type="entry name" value="PTS_Sugar-Specific_Components"/>
</dbReference>
<dbReference type="Pfam" id="PF02378">
    <property type="entry name" value="PTS_EIIC"/>
    <property type="match status" value="1"/>
</dbReference>
<evidence type="ECO:0000256" key="9">
    <source>
        <dbReference type="ARBA" id="ARBA00022989"/>
    </source>
</evidence>
<feature type="transmembrane region" description="Helical" evidence="12">
    <location>
        <begin position="287"/>
        <end position="310"/>
    </location>
</feature>
<evidence type="ECO:0000256" key="12">
    <source>
        <dbReference type="SAM" id="Phobius"/>
    </source>
</evidence>
<feature type="transmembrane region" description="Helical" evidence="12">
    <location>
        <begin position="180"/>
        <end position="198"/>
    </location>
</feature>
<sequence length="647" mass="66246">MATVDYRSLAGDILQGVGGERNIASATHCATRLRLKLRDDSKADQAAIEKLPGVITVMKAGGQFQVVIGNNVPTVYAELGKITKLTDDDAGSDEPVAHGNLFNRFIDLISSIFSPVIWPLAAAGLLKAFLSMATQFGWLDPASQTNVILAATADAIFYFLPVFLAVTAAKRFRTNQFTSMAIGGALVYPSIVALAAQAEPVNFAGIPVVMMNYTSSVLPIIVAVWLQGYVERFLTRVLPSAIRNFTTPLLTLLVMVPLVLMTVGPVTTFASQGLSAGINAAFTFAPWLAGAVMGGFWQVFVLFGLHWGLVPGMLNELSTQGYSLLMGPLVAAVLSQAAATLAVLFRTRNKARRTVAGPAALSGFLAGITEPAIYGVNLPLKKPFYFGIAGGVVGGAIAAAGGSGATSFVFASLLALPAYASVGSFALQLIGTAVAVVIAFTLTFIFGPREEAAAAGADAGTSVPEAVSVAPAAALAVPASSAVPATAAGTAATTVAGIVDIVAPVAGSAVALADVQDKVFASGAMGKGLGIIPADGHIYSPITGTIKAAMKTGHAFGIKSEDGVEVLVHIGIDTVQLQGRGFEAAVTRGEQVRAGDLLAVVDLDVVTEAGYDTTTLVMVTNTAQLGSVEPVAGGTLAHGDTAITVRV</sequence>
<dbReference type="PROSITE" id="PS51098">
    <property type="entry name" value="PTS_EIIB_TYPE_1"/>
    <property type="match status" value="1"/>
</dbReference>
<name>A0ABQ1XIB9_9MICC</name>
<dbReference type="InterPro" id="IPR001127">
    <property type="entry name" value="PTS_EIIA_1_perm"/>
</dbReference>
<comment type="subcellular location">
    <subcellularLocation>
        <location evidence="1">Cell membrane</location>
        <topology evidence="1">Multi-pass membrane protein</topology>
    </subcellularLocation>
</comment>
<dbReference type="PROSITE" id="PS00371">
    <property type="entry name" value="PTS_EIIA_TYPE_1_HIS"/>
    <property type="match status" value="1"/>
</dbReference>
<keyword evidence="9 12" id="KW-1133">Transmembrane helix</keyword>
<feature type="transmembrane region" description="Helical" evidence="12">
    <location>
        <begin position="384"/>
        <end position="413"/>
    </location>
</feature>
<evidence type="ECO:0000256" key="4">
    <source>
        <dbReference type="ARBA" id="ARBA00022597"/>
    </source>
</evidence>
<evidence type="ECO:0000256" key="6">
    <source>
        <dbReference type="ARBA" id="ARBA00022683"/>
    </source>
</evidence>
<proteinExistence type="predicted"/>
<dbReference type="InterPro" id="IPR003352">
    <property type="entry name" value="PTS_EIIC"/>
</dbReference>
<dbReference type="InterPro" id="IPR011055">
    <property type="entry name" value="Dup_hybrid_motif"/>
</dbReference>
<protein>
    <submittedName>
        <fullName evidence="16">PTS beta-glucoside transporter subunit EIIBCA</fullName>
    </submittedName>
</protein>
<dbReference type="PANTHER" id="PTHR30175">
    <property type="entry name" value="PHOSPHOTRANSFERASE SYSTEM TRANSPORT PROTEIN"/>
    <property type="match status" value="1"/>
</dbReference>
<dbReference type="NCBIfam" id="TIGR00830">
    <property type="entry name" value="PTBA"/>
    <property type="match status" value="1"/>
</dbReference>
<evidence type="ECO:0000256" key="10">
    <source>
        <dbReference type="ARBA" id="ARBA00023136"/>
    </source>
</evidence>
<feature type="active site" description="Phosphocysteine intermediate; for EIIB activity" evidence="11">
    <location>
        <position position="29"/>
    </location>
</feature>
<dbReference type="InterPro" id="IPR036878">
    <property type="entry name" value="Glu_permease_IIB"/>
</dbReference>
<dbReference type="InterPro" id="IPR013013">
    <property type="entry name" value="PTS_EIIC_1"/>
</dbReference>
<dbReference type="PROSITE" id="PS51103">
    <property type="entry name" value="PTS_EIIC_TYPE_1"/>
    <property type="match status" value="1"/>
</dbReference>
<dbReference type="RefSeq" id="WP_188810025.1">
    <property type="nucleotide sequence ID" value="NZ_BAAAWV010000001.1"/>
</dbReference>
<keyword evidence="4" id="KW-0762">Sugar transport</keyword>
<reference evidence="17" key="1">
    <citation type="journal article" date="2019" name="Int. J. Syst. Evol. Microbiol.">
        <title>The Global Catalogue of Microorganisms (GCM) 10K type strain sequencing project: providing services to taxonomists for standard genome sequencing and annotation.</title>
        <authorList>
            <consortium name="The Broad Institute Genomics Platform"/>
            <consortium name="The Broad Institute Genome Sequencing Center for Infectious Disease"/>
            <person name="Wu L."/>
            <person name="Ma J."/>
        </authorList>
    </citation>
    <scope>NUCLEOTIDE SEQUENCE [LARGE SCALE GENOMIC DNA]</scope>
    <source>
        <strain evidence="17">CGMCC 1.1927</strain>
    </source>
</reference>
<keyword evidence="17" id="KW-1185">Reference proteome</keyword>
<keyword evidence="7 12" id="KW-0812">Transmembrane</keyword>
<feature type="domain" description="PTS EIIA type-1" evidence="13">
    <location>
        <begin position="517"/>
        <end position="621"/>
    </location>
</feature>
<keyword evidence="5" id="KW-0808">Transferase</keyword>
<keyword evidence="3" id="KW-1003">Cell membrane</keyword>
<dbReference type="PROSITE" id="PS51093">
    <property type="entry name" value="PTS_EIIA_TYPE_1"/>
    <property type="match status" value="1"/>
</dbReference>
<keyword evidence="8" id="KW-0418">Kinase</keyword>
<feature type="domain" description="PTS EIIC type-1" evidence="15">
    <location>
        <begin position="107"/>
        <end position="460"/>
    </location>
</feature>
<keyword evidence="2" id="KW-0813">Transport</keyword>
<dbReference type="PANTHER" id="PTHR30175:SF1">
    <property type="entry name" value="PTS SYSTEM ARBUTIN-, CELLOBIOSE-, AND SALICIN-SPECIFIC EIIBC COMPONENT-RELATED"/>
    <property type="match status" value="1"/>
</dbReference>
<dbReference type="Proteomes" id="UP000596938">
    <property type="component" value="Unassembled WGS sequence"/>
</dbReference>
<comment type="caution">
    <text evidence="16">The sequence shown here is derived from an EMBL/GenBank/DDBJ whole genome shotgun (WGS) entry which is preliminary data.</text>
</comment>
<dbReference type="Gene3D" id="3.30.1360.60">
    <property type="entry name" value="Glucose permease domain IIB"/>
    <property type="match status" value="1"/>
</dbReference>
<feature type="transmembrane region" description="Helical" evidence="12">
    <location>
        <begin position="204"/>
        <end position="226"/>
    </location>
</feature>
<organism evidence="16 17">
    <name type="scientific">Pseudarthrobacter polychromogenes</name>
    <dbReference type="NCBI Taxonomy" id="1676"/>
    <lineage>
        <taxon>Bacteria</taxon>
        <taxon>Bacillati</taxon>
        <taxon>Actinomycetota</taxon>
        <taxon>Actinomycetes</taxon>
        <taxon>Micrococcales</taxon>
        <taxon>Micrococcaceae</taxon>
        <taxon>Pseudarthrobacter</taxon>
    </lineage>
</organism>
<evidence type="ECO:0000256" key="8">
    <source>
        <dbReference type="ARBA" id="ARBA00022777"/>
    </source>
</evidence>
<feature type="transmembrane region" description="Helical" evidence="12">
    <location>
        <begin position="247"/>
        <end position="267"/>
    </location>
</feature>
<dbReference type="InterPro" id="IPR011297">
    <property type="entry name" value="PTS_IIABC_b_glu"/>
</dbReference>
<evidence type="ECO:0000313" key="16">
    <source>
        <dbReference type="EMBL" id="GGG94296.1"/>
    </source>
</evidence>
<evidence type="ECO:0000256" key="3">
    <source>
        <dbReference type="ARBA" id="ARBA00022475"/>
    </source>
</evidence>
<keyword evidence="6" id="KW-0598">Phosphotransferase system</keyword>
<evidence type="ECO:0000256" key="11">
    <source>
        <dbReference type="PROSITE-ProRule" id="PRU00421"/>
    </source>
</evidence>
<gene>
    <name evidence="16" type="primary">bglP</name>
    <name evidence="16" type="ORF">GCM10011577_16500</name>
</gene>
<accession>A0ABQ1XIB9</accession>
<feature type="transmembrane region" description="Helical" evidence="12">
    <location>
        <begin position="146"/>
        <end position="168"/>
    </location>
</feature>
<dbReference type="SUPFAM" id="SSF51261">
    <property type="entry name" value="Duplicated hybrid motif"/>
    <property type="match status" value="1"/>
</dbReference>
<dbReference type="SUPFAM" id="SSF55604">
    <property type="entry name" value="Glucose permease domain IIB"/>
    <property type="match status" value="1"/>
</dbReference>
<feature type="domain" description="PTS EIIB type-1" evidence="14">
    <location>
        <begin position="7"/>
        <end position="89"/>
    </location>
</feature>
<evidence type="ECO:0000259" key="14">
    <source>
        <dbReference type="PROSITE" id="PS51098"/>
    </source>
</evidence>
<evidence type="ECO:0000313" key="17">
    <source>
        <dbReference type="Proteomes" id="UP000596938"/>
    </source>
</evidence>
<dbReference type="Gene3D" id="2.70.70.10">
    <property type="entry name" value="Glucose Permease (Domain IIA)"/>
    <property type="match status" value="1"/>
</dbReference>
<dbReference type="PROSITE" id="PS01035">
    <property type="entry name" value="PTS_EIIB_TYPE_1_CYS"/>
    <property type="match status" value="1"/>
</dbReference>
<dbReference type="EMBL" id="BMKU01000004">
    <property type="protein sequence ID" value="GGG94296.1"/>
    <property type="molecule type" value="Genomic_DNA"/>
</dbReference>
<evidence type="ECO:0000256" key="7">
    <source>
        <dbReference type="ARBA" id="ARBA00022692"/>
    </source>
</evidence>
<feature type="transmembrane region" description="Helical" evidence="12">
    <location>
        <begin position="357"/>
        <end position="377"/>
    </location>
</feature>
<dbReference type="Pfam" id="PF00367">
    <property type="entry name" value="PTS_EIIB"/>
    <property type="match status" value="1"/>
</dbReference>
<dbReference type="InterPro" id="IPR018113">
    <property type="entry name" value="PTrfase_EIIB_Cys"/>
</dbReference>
<evidence type="ECO:0000256" key="1">
    <source>
        <dbReference type="ARBA" id="ARBA00004651"/>
    </source>
</evidence>
<dbReference type="CDD" id="cd00212">
    <property type="entry name" value="PTS_IIB_glc"/>
    <property type="match status" value="1"/>
</dbReference>
<dbReference type="Pfam" id="PF00358">
    <property type="entry name" value="PTS_EIIA_1"/>
    <property type="match status" value="1"/>
</dbReference>
<evidence type="ECO:0000259" key="13">
    <source>
        <dbReference type="PROSITE" id="PS51093"/>
    </source>
</evidence>
<dbReference type="NCBIfam" id="TIGR01995">
    <property type="entry name" value="PTS-II-ABC-beta"/>
    <property type="match status" value="1"/>
</dbReference>
<evidence type="ECO:0000259" key="15">
    <source>
        <dbReference type="PROSITE" id="PS51103"/>
    </source>
</evidence>